<reference evidence="1" key="2">
    <citation type="submission" date="2002-11" db="EMBL/GenBank/DDBJ databases">
        <title>Oryza sativa nipponbare(GA3) genomic DNA, chromosome 6, BAC clone:OSJNBa0034G14.</title>
        <authorList>
            <person name="Sasaki T."/>
            <person name="Matsumoto T."/>
            <person name="Katayose Y."/>
        </authorList>
    </citation>
    <scope>NUCLEOTIDE SEQUENCE</scope>
</reference>
<dbReference type="EMBL" id="AP005910">
    <property type="protein sequence ID" value="BAD36493.1"/>
    <property type="molecule type" value="Genomic_DNA"/>
</dbReference>
<organism evidence="1 3">
    <name type="scientific">Oryza sativa subsp. japonica</name>
    <name type="common">Rice</name>
    <dbReference type="NCBI Taxonomy" id="39947"/>
    <lineage>
        <taxon>Eukaryota</taxon>
        <taxon>Viridiplantae</taxon>
        <taxon>Streptophyta</taxon>
        <taxon>Embryophyta</taxon>
        <taxon>Tracheophyta</taxon>
        <taxon>Spermatophyta</taxon>
        <taxon>Magnoliopsida</taxon>
        <taxon>Liliopsida</taxon>
        <taxon>Poales</taxon>
        <taxon>Poaceae</taxon>
        <taxon>BOP clade</taxon>
        <taxon>Oryzoideae</taxon>
        <taxon>Oryzeae</taxon>
        <taxon>Oryzinae</taxon>
        <taxon>Oryza</taxon>
        <taxon>Oryza sativa</taxon>
    </lineage>
</organism>
<proteinExistence type="predicted"/>
<reference evidence="3" key="4">
    <citation type="journal article" date="2008" name="Nucleic Acids Res.">
        <title>The rice annotation project database (RAP-DB): 2008 update.</title>
        <authorList>
            <consortium name="The rice annotation project (RAP)"/>
        </authorList>
    </citation>
    <scope>GENOME REANNOTATION</scope>
    <source>
        <strain evidence="3">cv. Nipponbare</strain>
    </source>
</reference>
<dbReference type="Proteomes" id="UP000000763">
    <property type="component" value="Chromosome 6"/>
</dbReference>
<evidence type="ECO:0000313" key="3">
    <source>
        <dbReference type="Proteomes" id="UP000000763"/>
    </source>
</evidence>
<protein>
    <submittedName>
        <fullName evidence="1">Uncharacterized protein</fullName>
    </submittedName>
</protein>
<dbReference type="EMBL" id="AP005763">
    <property type="protein sequence ID" value="BAD69140.1"/>
    <property type="molecule type" value="Genomic_DNA"/>
</dbReference>
<dbReference type="AlphaFoldDB" id="Q69KR6"/>
<gene>
    <name evidence="2" type="ORF">OSJNBa0015G09.7</name>
    <name evidence="1" type="ORF">OSJNBa0034G14.42</name>
</gene>
<name>Q69KR6_ORYSJ</name>
<evidence type="ECO:0000313" key="1">
    <source>
        <dbReference type="EMBL" id="BAD36493.1"/>
    </source>
</evidence>
<sequence>MPEFCRRWPTTTVSATPWTSLPLFLCLRKNTSKKKRVSLLTTRFRSLQTKVMTVSMRSLMQLVMLQISRMVLTRDLP</sequence>
<accession>Q69KR6</accession>
<reference evidence="2" key="1">
    <citation type="submission" date="2002-09" db="EMBL/GenBank/DDBJ databases">
        <title>Oryza sativa nipponbare(GA3) genomic DNA, chromosome 6, BAC clone:OSJNBa0015G09.</title>
        <authorList>
            <person name="Sasaki T."/>
            <person name="Matsumoto T."/>
            <person name="Katayose Y."/>
        </authorList>
    </citation>
    <scope>NUCLEOTIDE SEQUENCE</scope>
</reference>
<reference evidence="3" key="3">
    <citation type="journal article" date="2005" name="Nature">
        <title>The map-based sequence of the rice genome.</title>
        <authorList>
            <consortium name="International rice genome sequencing project (IRGSP)"/>
            <person name="Matsumoto T."/>
            <person name="Wu J."/>
            <person name="Kanamori H."/>
            <person name="Katayose Y."/>
            <person name="Fujisawa M."/>
            <person name="Namiki N."/>
            <person name="Mizuno H."/>
            <person name="Yamamoto K."/>
            <person name="Antonio B.A."/>
            <person name="Baba T."/>
            <person name="Sakata K."/>
            <person name="Nagamura Y."/>
            <person name="Aoki H."/>
            <person name="Arikawa K."/>
            <person name="Arita K."/>
            <person name="Bito T."/>
            <person name="Chiden Y."/>
            <person name="Fujitsuka N."/>
            <person name="Fukunaka R."/>
            <person name="Hamada M."/>
            <person name="Harada C."/>
            <person name="Hayashi A."/>
            <person name="Hijishita S."/>
            <person name="Honda M."/>
            <person name="Hosokawa S."/>
            <person name="Ichikawa Y."/>
            <person name="Idonuma A."/>
            <person name="Iijima M."/>
            <person name="Ikeda M."/>
            <person name="Ikeno M."/>
            <person name="Ito K."/>
            <person name="Ito S."/>
            <person name="Ito T."/>
            <person name="Ito Y."/>
            <person name="Ito Y."/>
            <person name="Iwabuchi A."/>
            <person name="Kamiya K."/>
            <person name="Karasawa W."/>
            <person name="Kurita K."/>
            <person name="Katagiri S."/>
            <person name="Kikuta A."/>
            <person name="Kobayashi H."/>
            <person name="Kobayashi N."/>
            <person name="Machita K."/>
            <person name="Maehara T."/>
            <person name="Masukawa M."/>
            <person name="Mizubayashi T."/>
            <person name="Mukai Y."/>
            <person name="Nagasaki H."/>
            <person name="Nagata Y."/>
            <person name="Naito S."/>
            <person name="Nakashima M."/>
            <person name="Nakama Y."/>
            <person name="Nakamichi Y."/>
            <person name="Nakamura M."/>
            <person name="Meguro A."/>
            <person name="Negishi M."/>
            <person name="Ohta I."/>
            <person name="Ohta T."/>
            <person name="Okamoto M."/>
            <person name="Ono N."/>
            <person name="Saji S."/>
            <person name="Sakaguchi M."/>
            <person name="Sakai K."/>
            <person name="Shibata M."/>
            <person name="Shimokawa T."/>
            <person name="Song J."/>
            <person name="Takazaki Y."/>
            <person name="Terasawa K."/>
            <person name="Tsugane M."/>
            <person name="Tsuji K."/>
            <person name="Ueda S."/>
            <person name="Waki K."/>
            <person name="Yamagata H."/>
            <person name="Yamamoto M."/>
            <person name="Yamamoto S."/>
            <person name="Yamane H."/>
            <person name="Yoshiki S."/>
            <person name="Yoshihara R."/>
            <person name="Yukawa K."/>
            <person name="Zhong H."/>
            <person name="Yano M."/>
            <person name="Yuan Q."/>
            <person name="Ouyang S."/>
            <person name="Liu J."/>
            <person name="Jones K.M."/>
            <person name="Gansberger K."/>
            <person name="Moffat K."/>
            <person name="Hill J."/>
            <person name="Bera J."/>
            <person name="Fadrosh D."/>
            <person name="Jin S."/>
            <person name="Johri S."/>
            <person name="Kim M."/>
            <person name="Overton L."/>
            <person name="Reardon M."/>
            <person name="Tsitrin T."/>
            <person name="Vuong H."/>
            <person name="Weaver B."/>
            <person name="Ciecko A."/>
            <person name="Tallon L."/>
            <person name="Jackson J."/>
            <person name="Pai G."/>
            <person name="Aken S.V."/>
            <person name="Utterback T."/>
            <person name="Reidmuller S."/>
            <person name="Feldblyum T."/>
            <person name="Hsiao J."/>
            <person name="Zismann V."/>
            <person name="Iobst S."/>
            <person name="de Vazeille A.R."/>
            <person name="Buell C.R."/>
            <person name="Ying K."/>
            <person name="Li Y."/>
            <person name="Lu T."/>
            <person name="Huang Y."/>
            <person name="Zhao Q."/>
            <person name="Feng Q."/>
            <person name="Zhang L."/>
            <person name="Zhu J."/>
            <person name="Weng Q."/>
            <person name="Mu J."/>
            <person name="Lu Y."/>
            <person name="Fan D."/>
            <person name="Liu Y."/>
            <person name="Guan J."/>
            <person name="Zhang Y."/>
            <person name="Yu S."/>
            <person name="Liu X."/>
            <person name="Zhang Y."/>
            <person name="Hong G."/>
            <person name="Han B."/>
            <person name="Choisne N."/>
            <person name="Demange N."/>
            <person name="Orjeda G."/>
            <person name="Samain S."/>
            <person name="Cattolico L."/>
            <person name="Pelletier E."/>
            <person name="Couloux A."/>
            <person name="Segurens B."/>
            <person name="Wincker P."/>
            <person name="D'Hont A."/>
            <person name="Scarpelli C."/>
            <person name="Weissenbach J."/>
            <person name="Salanoubat M."/>
            <person name="Quetier F."/>
            <person name="Yu Y."/>
            <person name="Kim H.R."/>
            <person name="Rambo T."/>
            <person name="Currie J."/>
            <person name="Collura K."/>
            <person name="Luo M."/>
            <person name="Yang T."/>
            <person name="Ammiraju J.S.S."/>
            <person name="Engler F."/>
            <person name="Soderlund C."/>
            <person name="Wing R.A."/>
            <person name="Palmer L.E."/>
            <person name="de la Bastide M."/>
            <person name="Spiegel L."/>
            <person name="Nascimento L."/>
            <person name="Zutavern T."/>
            <person name="O'Shaughnessy A."/>
            <person name="Dike S."/>
            <person name="Dedhia N."/>
            <person name="Preston R."/>
            <person name="Balija V."/>
            <person name="McCombie W.R."/>
            <person name="Chow T."/>
            <person name="Chen H."/>
            <person name="Chung M."/>
            <person name="Chen C."/>
            <person name="Shaw J."/>
            <person name="Wu H."/>
            <person name="Hsiao K."/>
            <person name="Chao Y."/>
            <person name="Chu M."/>
            <person name="Cheng C."/>
            <person name="Hour A."/>
            <person name="Lee P."/>
            <person name="Lin S."/>
            <person name="Lin Y."/>
            <person name="Liou J."/>
            <person name="Liu S."/>
            <person name="Hsing Y."/>
            <person name="Raghuvanshi S."/>
            <person name="Mohanty A."/>
            <person name="Bharti A.K."/>
            <person name="Gaur A."/>
            <person name="Gupta V."/>
            <person name="Kumar D."/>
            <person name="Ravi V."/>
            <person name="Vij S."/>
            <person name="Kapur A."/>
            <person name="Khurana P."/>
            <person name="Khurana P."/>
            <person name="Khurana J.P."/>
            <person name="Tyagi A.K."/>
            <person name="Gaikwad K."/>
            <person name="Singh A."/>
            <person name="Dalal V."/>
            <person name="Srivastava S."/>
            <person name="Dixit A."/>
            <person name="Pal A.K."/>
            <person name="Ghazi I.A."/>
            <person name="Yadav M."/>
            <person name="Pandit A."/>
            <person name="Bhargava A."/>
            <person name="Sureshbabu K."/>
            <person name="Batra K."/>
            <person name="Sharma T.R."/>
            <person name="Mohapatra T."/>
            <person name="Singh N.K."/>
            <person name="Messing J."/>
            <person name="Nelson A.B."/>
            <person name="Fuks G."/>
            <person name="Kavchok S."/>
            <person name="Keizer G."/>
            <person name="Linton E."/>
            <person name="Llaca V."/>
            <person name="Song R."/>
            <person name="Tanyolac B."/>
            <person name="Young S."/>
            <person name="Ho-Il K."/>
            <person name="Hahn J.H."/>
            <person name="Sangsakoo G."/>
            <person name="Vanavichit A."/>
            <person name="de Mattos Luiz.A.T."/>
            <person name="Zimmer P.D."/>
            <person name="Malone G."/>
            <person name="Dellagostin O."/>
            <person name="de Oliveira A.C."/>
            <person name="Bevan M."/>
            <person name="Bancroft I."/>
            <person name="Minx P."/>
            <person name="Cordum H."/>
            <person name="Wilson R."/>
            <person name="Cheng Z."/>
            <person name="Jin W."/>
            <person name="Jiang J."/>
            <person name="Leong S.A."/>
            <person name="Iwama H."/>
            <person name="Gojobori T."/>
            <person name="Itoh T."/>
            <person name="Niimura Y."/>
            <person name="Fujii Y."/>
            <person name="Habara T."/>
            <person name="Sakai H."/>
            <person name="Sato Y."/>
            <person name="Wilson G."/>
            <person name="Kumar K."/>
            <person name="McCouch S."/>
            <person name="Juretic N."/>
            <person name="Hoen D."/>
            <person name="Wright S."/>
            <person name="Bruskiewich R."/>
            <person name="Bureau T."/>
            <person name="Miyao A."/>
            <person name="Hirochika H."/>
            <person name="Nishikawa T."/>
            <person name="Kadowaki K."/>
            <person name="Sugiura M."/>
            <person name="Burr B."/>
            <person name="Sasaki T."/>
        </authorList>
    </citation>
    <scope>NUCLEOTIDE SEQUENCE [LARGE SCALE GENOMIC DNA]</scope>
    <source>
        <strain evidence="3">cv. Nipponbare</strain>
    </source>
</reference>
<evidence type="ECO:0000313" key="2">
    <source>
        <dbReference type="EMBL" id="BAD69140.1"/>
    </source>
</evidence>